<accession>F2AUG2</accession>
<keyword evidence="1" id="KW-0732">Signal</keyword>
<proteinExistence type="predicted"/>
<organism evidence="2 3">
    <name type="scientific">Rhodopirellula baltica WH47</name>
    <dbReference type="NCBI Taxonomy" id="991778"/>
    <lineage>
        <taxon>Bacteria</taxon>
        <taxon>Pseudomonadati</taxon>
        <taxon>Planctomycetota</taxon>
        <taxon>Planctomycetia</taxon>
        <taxon>Pirellulales</taxon>
        <taxon>Pirellulaceae</taxon>
        <taxon>Rhodopirellula</taxon>
    </lineage>
</organism>
<evidence type="ECO:0000313" key="3">
    <source>
        <dbReference type="Proteomes" id="UP000006222"/>
    </source>
</evidence>
<evidence type="ECO:0000313" key="2">
    <source>
        <dbReference type="EMBL" id="EGF26729.1"/>
    </source>
</evidence>
<feature type="signal peptide" evidence="1">
    <location>
        <begin position="1"/>
        <end position="20"/>
    </location>
</feature>
<sequence length="139" mass="15001">MAVIARVSMWTALCAAVVLAGCDASTTTSTSESDTYVKILYDGKPLANVQVLLKQTADGTPLARAITNERGLAFVAELPSPEPEDYVVAMESISDGGWMLNPSVMKKFSDSLRLKPFSESPQQTIELPRRAVQSLVSNH</sequence>
<dbReference type="AlphaFoldDB" id="F2AUG2"/>
<feature type="chain" id="PRO_5003275204" evidence="1">
    <location>
        <begin position="21"/>
        <end position="139"/>
    </location>
</feature>
<dbReference type="RefSeq" id="WP_007327273.1">
    <property type="nucleotide sequence ID" value="NZ_AFAR01000176.1"/>
</dbReference>
<comment type="caution">
    <text evidence="2">The sequence shown here is derived from an EMBL/GenBank/DDBJ whole genome shotgun (WGS) entry which is preliminary data.</text>
</comment>
<protein>
    <submittedName>
        <fullName evidence="2">Uncharacterized protein</fullName>
    </submittedName>
</protein>
<name>F2AUG2_RHOBT</name>
<dbReference type="EMBL" id="AFAR01000176">
    <property type="protein sequence ID" value="EGF26729.1"/>
    <property type="molecule type" value="Genomic_DNA"/>
</dbReference>
<evidence type="ECO:0000256" key="1">
    <source>
        <dbReference type="SAM" id="SignalP"/>
    </source>
</evidence>
<dbReference type="PROSITE" id="PS51257">
    <property type="entry name" value="PROKAR_LIPOPROTEIN"/>
    <property type="match status" value="1"/>
</dbReference>
<dbReference type="PATRIC" id="fig|991778.3.peg.3569"/>
<dbReference type="Proteomes" id="UP000006222">
    <property type="component" value="Unassembled WGS sequence"/>
</dbReference>
<reference evidence="2 3" key="1">
    <citation type="journal article" date="2013" name="Mar. Genomics">
        <title>Expression of sulfatases in Rhodopirellula baltica and the diversity of sulfatases in the genus Rhodopirellula.</title>
        <authorList>
            <person name="Wegner C.E."/>
            <person name="Richter-Heitmann T."/>
            <person name="Klindworth A."/>
            <person name="Klockow C."/>
            <person name="Richter M."/>
            <person name="Achstetter T."/>
            <person name="Glockner F.O."/>
            <person name="Harder J."/>
        </authorList>
    </citation>
    <scope>NUCLEOTIDE SEQUENCE [LARGE SCALE GENOMIC DNA]</scope>
    <source>
        <strain evidence="2 3">WH47</strain>
    </source>
</reference>
<gene>
    <name evidence="2" type="ORF">RBWH47_00354</name>
</gene>